<protein>
    <submittedName>
        <fullName evidence="1">Uncharacterized protein</fullName>
    </submittedName>
</protein>
<evidence type="ECO:0000313" key="1">
    <source>
        <dbReference type="EMBL" id="KAK1122159.1"/>
    </source>
</evidence>
<dbReference type="Proteomes" id="UP001177670">
    <property type="component" value="Unassembled WGS sequence"/>
</dbReference>
<dbReference type="AlphaFoldDB" id="A0AA40FNL0"/>
<sequence>MQLHSGAQSQFLCRATVRRFQVLALGLDTLRGPQKSYELAHVRAAMLYLSCLLVCVEVCWQRRTEGEKLLRGPPGLCPWLVAAFIVSRRGLDRGGGVGGGGGPVILYLSRIYVHFHLASYTIPDTVDVPRQVGSLVPTVGGNPQVPFLS</sequence>
<keyword evidence="2" id="KW-1185">Reference proteome</keyword>
<reference evidence="1" key="1">
    <citation type="submission" date="2021-10" db="EMBL/GenBank/DDBJ databases">
        <title>Melipona bicolor Genome sequencing and assembly.</title>
        <authorList>
            <person name="Araujo N.S."/>
            <person name="Arias M.C."/>
        </authorList>
    </citation>
    <scope>NUCLEOTIDE SEQUENCE</scope>
    <source>
        <strain evidence="1">USP_2M_L1-L4_2017</strain>
        <tissue evidence="1">Whole body</tissue>
    </source>
</reference>
<organism evidence="1 2">
    <name type="scientific">Melipona bicolor</name>
    <dbReference type="NCBI Taxonomy" id="60889"/>
    <lineage>
        <taxon>Eukaryota</taxon>
        <taxon>Metazoa</taxon>
        <taxon>Ecdysozoa</taxon>
        <taxon>Arthropoda</taxon>
        <taxon>Hexapoda</taxon>
        <taxon>Insecta</taxon>
        <taxon>Pterygota</taxon>
        <taxon>Neoptera</taxon>
        <taxon>Endopterygota</taxon>
        <taxon>Hymenoptera</taxon>
        <taxon>Apocrita</taxon>
        <taxon>Aculeata</taxon>
        <taxon>Apoidea</taxon>
        <taxon>Anthophila</taxon>
        <taxon>Apidae</taxon>
        <taxon>Melipona</taxon>
    </lineage>
</organism>
<gene>
    <name evidence="1" type="ORF">K0M31_009385</name>
</gene>
<proteinExistence type="predicted"/>
<evidence type="ECO:0000313" key="2">
    <source>
        <dbReference type="Proteomes" id="UP001177670"/>
    </source>
</evidence>
<accession>A0AA40FNL0</accession>
<dbReference type="EMBL" id="JAHYIQ010000023">
    <property type="protein sequence ID" value="KAK1122159.1"/>
    <property type="molecule type" value="Genomic_DNA"/>
</dbReference>
<comment type="caution">
    <text evidence="1">The sequence shown here is derived from an EMBL/GenBank/DDBJ whole genome shotgun (WGS) entry which is preliminary data.</text>
</comment>
<name>A0AA40FNL0_9HYME</name>